<organism evidence="1 2">
    <name type="scientific">Panagrolaimus sp. PS1159</name>
    <dbReference type="NCBI Taxonomy" id="55785"/>
    <lineage>
        <taxon>Eukaryota</taxon>
        <taxon>Metazoa</taxon>
        <taxon>Ecdysozoa</taxon>
        <taxon>Nematoda</taxon>
        <taxon>Chromadorea</taxon>
        <taxon>Rhabditida</taxon>
        <taxon>Tylenchina</taxon>
        <taxon>Panagrolaimomorpha</taxon>
        <taxon>Panagrolaimoidea</taxon>
        <taxon>Panagrolaimidae</taxon>
        <taxon>Panagrolaimus</taxon>
    </lineage>
</organism>
<dbReference type="Proteomes" id="UP000887580">
    <property type="component" value="Unplaced"/>
</dbReference>
<reference evidence="2" key="1">
    <citation type="submission" date="2022-11" db="UniProtKB">
        <authorList>
            <consortium name="WormBaseParasite"/>
        </authorList>
    </citation>
    <scope>IDENTIFICATION</scope>
</reference>
<evidence type="ECO:0000313" key="2">
    <source>
        <dbReference type="WBParaSite" id="PS1159_v2.g23043.t1"/>
    </source>
</evidence>
<sequence>MKLGLETDTSEILQGMVRSVRKAENISILGIYTVYAIIFGEIIETFITIRGGQCPAQKYWKFCANKISIW</sequence>
<dbReference type="WBParaSite" id="PS1159_v2.g23043.t1">
    <property type="protein sequence ID" value="PS1159_v2.g23043.t1"/>
    <property type="gene ID" value="PS1159_v2.g23043"/>
</dbReference>
<accession>A0AC35G3J1</accession>
<evidence type="ECO:0000313" key="1">
    <source>
        <dbReference type="Proteomes" id="UP000887580"/>
    </source>
</evidence>
<proteinExistence type="predicted"/>
<name>A0AC35G3J1_9BILA</name>
<protein>
    <submittedName>
        <fullName evidence="2">Uncharacterized protein</fullName>
    </submittedName>
</protein>